<evidence type="ECO:0000256" key="1">
    <source>
        <dbReference type="SAM" id="MobiDB-lite"/>
    </source>
</evidence>
<comment type="caution">
    <text evidence="3">The sequence shown here is derived from an EMBL/GenBank/DDBJ whole genome shotgun (WGS) entry which is preliminary data.</text>
</comment>
<feature type="region of interest" description="Disordered" evidence="1">
    <location>
        <begin position="347"/>
        <end position="412"/>
    </location>
</feature>
<evidence type="ECO:0008006" key="5">
    <source>
        <dbReference type="Google" id="ProtNLM"/>
    </source>
</evidence>
<protein>
    <recommendedName>
        <fullName evidence="5">Transmembrane protein</fullName>
    </recommendedName>
</protein>
<feature type="compositionally biased region" description="Polar residues" evidence="1">
    <location>
        <begin position="373"/>
        <end position="385"/>
    </location>
</feature>
<proteinExistence type="predicted"/>
<feature type="compositionally biased region" description="Pro residues" evidence="1">
    <location>
        <begin position="357"/>
        <end position="370"/>
    </location>
</feature>
<name>A0A9W8J0C0_9AGAR</name>
<dbReference type="EMBL" id="JANBPK010001049">
    <property type="protein sequence ID" value="KAJ2926696.1"/>
    <property type="molecule type" value="Genomic_DNA"/>
</dbReference>
<keyword evidence="2" id="KW-0812">Transmembrane</keyword>
<accession>A0A9W8J0C0</accession>
<evidence type="ECO:0000256" key="2">
    <source>
        <dbReference type="SAM" id="Phobius"/>
    </source>
</evidence>
<evidence type="ECO:0000313" key="3">
    <source>
        <dbReference type="EMBL" id="KAJ2926696.1"/>
    </source>
</evidence>
<dbReference type="AlphaFoldDB" id="A0A9W8J0C0"/>
<sequence length="412" mass="44337">MSFNTSRQVVIDDSDPRVQWTGDWFIRDSVGQVGRWSAPFLNTLHGFNGSSASLSFPYYGSGMLVTGGLTPGDRLGSAPATWQCLVDGVVINGSDRVNWSLTLDRLLYLCGPTPLLLKNHTLQLSLSGGAGMVWVDTIEYRVPTAADVGEEWTRVLPSDESILYSDGWEGNDTLIWTYSYGAWLTYDFIGEGVTWSGHIFNDSAVPGLGYYILDGQQPPKSFVIPATGSESLSNYAYINITGLNPGPHRLELRNGGNETTAALGFRSILTQNTLSPSFQPRKGPQTSGKTIGGVVGGALCAVLLLIILAILIRQRRKRRQQPPPAAMNHRGSFRPVFEGRTAATATLSNAEMAQRPPTAPPPPTPGPRPPTAFSQDRISATSPNSEHVPVQYTPGGGAATTNHYPGIGAQTH</sequence>
<keyword evidence="4" id="KW-1185">Reference proteome</keyword>
<dbReference type="Proteomes" id="UP001140091">
    <property type="component" value="Unassembled WGS sequence"/>
</dbReference>
<dbReference type="OrthoDB" id="3052647at2759"/>
<reference evidence="3" key="1">
    <citation type="submission" date="2022-06" db="EMBL/GenBank/DDBJ databases">
        <title>Genome Sequence of Candolleomyces eurysporus.</title>
        <authorList>
            <person name="Buettner E."/>
        </authorList>
    </citation>
    <scope>NUCLEOTIDE SEQUENCE</scope>
    <source>
        <strain evidence="3">VTCC 930004</strain>
    </source>
</reference>
<keyword evidence="2" id="KW-0472">Membrane</keyword>
<organism evidence="3 4">
    <name type="scientific">Candolleomyces eurysporus</name>
    <dbReference type="NCBI Taxonomy" id="2828524"/>
    <lineage>
        <taxon>Eukaryota</taxon>
        <taxon>Fungi</taxon>
        <taxon>Dikarya</taxon>
        <taxon>Basidiomycota</taxon>
        <taxon>Agaricomycotina</taxon>
        <taxon>Agaricomycetes</taxon>
        <taxon>Agaricomycetidae</taxon>
        <taxon>Agaricales</taxon>
        <taxon>Agaricineae</taxon>
        <taxon>Psathyrellaceae</taxon>
        <taxon>Candolleomyces</taxon>
    </lineage>
</organism>
<evidence type="ECO:0000313" key="4">
    <source>
        <dbReference type="Proteomes" id="UP001140091"/>
    </source>
</evidence>
<gene>
    <name evidence="3" type="ORF">H1R20_g10414</name>
</gene>
<keyword evidence="2" id="KW-1133">Transmembrane helix</keyword>
<feature type="non-terminal residue" evidence="3">
    <location>
        <position position="412"/>
    </location>
</feature>
<feature type="transmembrane region" description="Helical" evidence="2">
    <location>
        <begin position="291"/>
        <end position="312"/>
    </location>
</feature>
<dbReference type="Gene3D" id="2.60.120.260">
    <property type="entry name" value="Galactose-binding domain-like"/>
    <property type="match status" value="1"/>
</dbReference>